<dbReference type="SMART" id="SM00387">
    <property type="entry name" value="HATPase_c"/>
    <property type="match status" value="1"/>
</dbReference>
<keyword evidence="6 10" id="KW-0418">Kinase</keyword>
<dbReference type="PANTHER" id="PTHR41523">
    <property type="entry name" value="TWO-COMPONENT SYSTEM SENSOR PROTEIN"/>
    <property type="match status" value="1"/>
</dbReference>
<dbReference type="SUPFAM" id="SSF55781">
    <property type="entry name" value="GAF domain-like"/>
    <property type="match status" value="1"/>
</dbReference>
<dbReference type="SMART" id="SM00065">
    <property type="entry name" value="GAF"/>
    <property type="match status" value="1"/>
</dbReference>
<keyword evidence="3" id="KW-0597">Phosphoprotein</keyword>
<sequence>MPENLARIHKLLRQQAAIASFGSFALSEADLHKVLTEAARVCASGLDVSFSKICRYRAEENDLLVEAGHGWKPGVIGNVVSRADVSSPQGRAFVTGEPSISNDLRTDTTFELPAFYAEHGIISTVDVVIPIKDNQPYGILEIDSDIQHNYDQHDIDFLTGFANVLAEAVATSARTEILQTTIQEMKTLVAEKDRLLDQKKVLAEELQHRVRNNLQLIYGMLTKQLDDTNDETGQRGLRAIARRVFTLAKVYENLLGTEMTHATDFGRYLESLCVNLAEIQDANTDHISMTCHSASVTLDLDMVTALGIIVAELVTNSYDHAFPDGNGAIVVSLIVDPDVPGRATLAVRDDGQGFAEKVGSKRHGVGLVRRLVEQIGGDIDFVSEKGTLWIITFPITTFEMGLPSAA</sequence>
<evidence type="ECO:0000256" key="1">
    <source>
        <dbReference type="ARBA" id="ARBA00000085"/>
    </source>
</evidence>
<dbReference type="Gene3D" id="3.30.565.10">
    <property type="entry name" value="Histidine kinase-like ATPase, C-terminal domain"/>
    <property type="match status" value="1"/>
</dbReference>
<dbReference type="PROSITE" id="PS50109">
    <property type="entry name" value="HIS_KIN"/>
    <property type="match status" value="1"/>
</dbReference>
<dbReference type="InterPro" id="IPR003594">
    <property type="entry name" value="HATPase_dom"/>
</dbReference>
<dbReference type="InterPro" id="IPR029016">
    <property type="entry name" value="GAF-like_dom_sf"/>
</dbReference>
<reference evidence="10" key="1">
    <citation type="journal article" date="2014" name="Int. J. Syst. Evol. Microbiol.">
        <title>Complete genome sequence of Corynebacterium casei LMG S-19264T (=DSM 44701T), isolated from a smear-ripened cheese.</title>
        <authorList>
            <consortium name="US DOE Joint Genome Institute (JGI-PGF)"/>
            <person name="Walter F."/>
            <person name="Albersmeier A."/>
            <person name="Kalinowski J."/>
            <person name="Ruckert C."/>
        </authorList>
    </citation>
    <scope>NUCLEOTIDE SEQUENCE</scope>
    <source>
        <strain evidence="10">KCTC 32296</strain>
    </source>
</reference>
<keyword evidence="7" id="KW-0067">ATP-binding</keyword>
<dbReference type="GO" id="GO:0004673">
    <property type="term" value="F:protein histidine kinase activity"/>
    <property type="evidence" value="ECO:0007669"/>
    <property type="project" value="UniProtKB-EC"/>
</dbReference>
<dbReference type="InterPro" id="IPR011495">
    <property type="entry name" value="Sig_transdc_His_kin_sub2_dim/P"/>
</dbReference>
<protein>
    <recommendedName>
        <fullName evidence="2">histidine kinase</fullName>
        <ecNumber evidence="2">2.7.13.3</ecNumber>
    </recommendedName>
</protein>
<evidence type="ECO:0000256" key="4">
    <source>
        <dbReference type="ARBA" id="ARBA00022679"/>
    </source>
</evidence>
<dbReference type="Gene3D" id="3.30.450.20">
    <property type="entry name" value="PAS domain"/>
    <property type="match status" value="1"/>
</dbReference>
<evidence type="ECO:0000256" key="5">
    <source>
        <dbReference type="ARBA" id="ARBA00022741"/>
    </source>
</evidence>
<dbReference type="InterPro" id="IPR003018">
    <property type="entry name" value="GAF"/>
</dbReference>
<accession>A0A918UWL5</accession>
<dbReference type="InterPro" id="IPR005467">
    <property type="entry name" value="His_kinase_dom"/>
</dbReference>
<feature type="coiled-coil region" evidence="8">
    <location>
        <begin position="178"/>
        <end position="205"/>
    </location>
</feature>
<proteinExistence type="predicted"/>
<comment type="caution">
    <text evidence="10">The sequence shown here is derived from an EMBL/GenBank/DDBJ whole genome shotgun (WGS) entry which is preliminary data.</text>
</comment>
<evidence type="ECO:0000259" key="9">
    <source>
        <dbReference type="PROSITE" id="PS50109"/>
    </source>
</evidence>
<evidence type="ECO:0000313" key="11">
    <source>
        <dbReference type="Proteomes" id="UP000662572"/>
    </source>
</evidence>
<keyword evidence="11" id="KW-1185">Reference proteome</keyword>
<dbReference type="SUPFAM" id="SSF55874">
    <property type="entry name" value="ATPase domain of HSP90 chaperone/DNA topoisomerase II/histidine kinase"/>
    <property type="match status" value="1"/>
</dbReference>
<dbReference type="AlphaFoldDB" id="A0A918UWL5"/>
<evidence type="ECO:0000256" key="8">
    <source>
        <dbReference type="SAM" id="Coils"/>
    </source>
</evidence>
<dbReference type="Pfam" id="PF07568">
    <property type="entry name" value="HisKA_2"/>
    <property type="match status" value="1"/>
</dbReference>
<gene>
    <name evidence="10" type="ORF">GCM10011273_26960</name>
</gene>
<evidence type="ECO:0000313" key="10">
    <source>
        <dbReference type="EMBL" id="GGZ39154.1"/>
    </source>
</evidence>
<dbReference type="EMBL" id="BMZB01000004">
    <property type="protein sequence ID" value="GGZ39154.1"/>
    <property type="molecule type" value="Genomic_DNA"/>
</dbReference>
<name>A0A918UWL5_9CAUL</name>
<dbReference type="Pfam" id="PF02518">
    <property type="entry name" value="HATPase_c"/>
    <property type="match status" value="1"/>
</dbReference>
<dbReference type="PANTHER" id="PTHR41523:SF8">
    <property type="entry name" value="ETHYLENE RESPONSE SENSOR PROTEIN"/>
    <property type="match status" value="1"/>
</dbReference>
<evidence type="ECO:0000256" key="3">
    <source>
        <dbReference type="ARBA" id="ARBA00022553"/>
    </source>
</evidence>
<feature type="domain" description="Histidine kinase" evidence="9">
    <location>
        <begin position="205"/>
        <end position="397"/>
    </location>
</feature>
<dbReference type="RefSeq" id="WP_189487474.1">
    <property type="nucleotide sequence ID" value="NZ_BMZB01000004.1"/>
</dbReference>
<dbReference type="Proteomes" id="UP000662572">
    <property type="component" value="Unassembled WGS sequence"/>
</dbReference>
<keyword evidence="8" id="KW-0175">Coiled coil</keyword>
<dbReference type="InterPro" id="IPR036890">
    <property type="entry name" value="HATPase_C_sf"/>
</dbReference>
<evidence type="ECO:0000256" key="6">
    <source>
        <dbReference type="ARBA" id="ARBA00022777"/>
    </source>
</evidence>
<keyword evidence="5" id="KW-0547">Nucleotide-binding</keyword>
<dbReference type="Gene3D" id="3.30.450.40">
    <property type="match status" value="1"/>
</dbReference>
<evidence type="ECO:0000256" key="7">
    <source>
        <dbReference type="ARBA" id="ARBA00022840"/>
    </source>
</evidence>
<dbReference type="GO" id="GO:0005524">
    <property type="term" value="F:ATP binding"/>
    <property type="evidence" value="ECO:0007669"/>
    <property type="project" value="UniProtKB-KW"/>
</dbReference>
<reference evidence="10" key="2">
    <citation type="submission" date="2020-09" db="EMBL/GenBank/DDBJ databases">
        <authorList>
            <person name="Sun Q."/>
            <person name="Kim S."/>
        </authorList>
    </citation>
    <scope>NUCLEOTIDE SEQUENCE</scope>
    <source>
        <strain evidence="10">KCTC 32296</strain>
    </source>
</reference>
<dbReference type="EC" id="2.7.13.3" evidence="2"/>
<dbReference type="Pfam" id="PF13185">
    <property type="entry name" value="GAF_2"/>
    <property type="match status" value="1"/>
</dbReference>
<comment type="catalytic activity">
    <reaction evidence="1">
        <text>ATP + protein L-histidine = ADP + protein N-phospho-L-histidine.</text>
        <dbReference type="EC" id="2.7.13.3"/>
    </reaction>
</comment>
<evidence type="ECO:0000256" key="2">
    <source>
        <dbReference type="ARBA" id="ARBA00012438"/>
    </source>
</evidence>
<organism evidence="10 11">
    <name type="scientific">Asticcacaulis endophyticus</name>
    <dbReference type="NCBI Taxonomy" id="1395890"/>
    <lineage>
        <taxon>Bacteria</taxon>
        <taxon>Pseudomonadati</taxon>
        <taxon>Pseudomonadota</taxon>
        <taxon>Alphaproteobacteria</taxon>
        <taxon>Caulobacterales</taxon>
        <taxon>Caulobacteraceae</taxon>
        <taxon>Asticcacaulis</taxon>
    </lineage>
</organism>
<keyword evidence="4" id="KW-0808">Transferase</keyword>